<organism evidence="1 2">
    <name type="scientific">Fusarium solani subsp. cucurbitae</name>
    <name type="common">Neocosmosporum cucurbitae</name>
    <dbReference type="NCBI Taxonomy" id="2747967"/>
    <lineage>
        <taxon>Eukaryota</taxon>
        <taxon>Fungi</taxon>
        <taxon>Dikarya</taxon>
        <taxon>Ascomycota</taxon>
        <taxon>Pezizomycotina</taxon>
        <taxon>Sordariomycetes</taxon>
        <taxon>Hypocreomycetidae</taxon>
        <taxon>Hypocreales</taxon>
        <taxon>Nectriaceae</taxon>
        <taxon>Fusarium</taxon>
        <taxon>Fusarium solani species complex</taxon>
    </lineage>
</organism>
<sequence length="283" mass="30331">MHFVHRVDPTPDGIIDTEIPFTSHDGATVNLRRFAQSDVIKASTPQPAVLYVHGGGMVCGSVEIYAPYMARLANETNIPIFAVDYRLAPEQEAPGLTADVFFALKYLSDHAADWNIDPSRIAVMGDSAGGGLAAGAALMARDRGLSPPLAKQILVYPMLDDRTSLSETSSLNEFLSWDSHANKLGWSAALGADKAGKDDANVSIYAAPGRAVDLSALPSTYIEVGGLDLFRGECISYASRLAAAEVEVELHVWPGLPHGFDVMSKLSWAQKAADARARALRHL</sequence>
<evidence type="ECO:0000313" key="1">
    <source>
        <dbReference type="EMBL" id="UPK97604.1"/>
    </source>
</evidence>
<dbReference type="EMBL" id="CP090035">
    <property type="protein sequence ID" value="UPK97604.1"/>
    <property type="molecule type" value="Genomic_DNA"/>
</dbReference>
<accession>A0ACD3Z8L6</accession>
<dbReference type="Proteomes" id="UP000830768">
    <property type="component" value="Chromosome 6"/>
</dbReference>
<name>A0ACD3Z8L6_FUSSC</name>
<proteinExistence type="predicted"/>
<keyword evidence="2" id="KW-1185">Reference proteome</keyword>
<gene>
    <name evidence="1" type="ORF">LCI18_008539</name>
</gene>
<protein>
    <submittedName>
        <fullName evidence="1">Uncharacterized protein</fullName>
    </submittedName>
</protein>
<evidence type="ECO:0000313" key="2">
    <source>
        <dbReference type="Proteomes" id="UP000830768"/>
    </source>
</evidence>
<reference evidence="1" key="1">
    <citation type="submission" date="2021-11" db="EMBL/GenBank/DDBJ databases">
        <title>Fusarium solani-melongenae Genome sequencing and assembly.</title>
        <authorList>
            <person name="Xie S."/>
            <person name="Huang L."/>
            <person name="Zhang X."/>
        </authorList>
    </citation>
    <scope>NUCLEOTIDE SEQUENCE</scope>
    <source>
        <strain evidence="1">CRI 24-3</strain>
    </source>
</reference>